<dbReference type="EMBL" id="JARQZJ010000094">
    <property type="protein sequence ID" value="KAK9884934.1"/>
    <property type="molecule type" value="Genomic_DNA"/>
</dbReference>
<evidence type="ECO:0000256" key="4">
    <source>
        <dbReference type="ARBA" id="ARBA00022692"/>
    </source>
</evidence>
<reference evidence="9 10" key="1">
    <citation type="submission" date="2023-03" db="EMBL/GenBank/DDBJ databases">
        <title>Genome insight into feeding habits of ladybird beetles.</title>
        <authorList>
            <person name="Li H.-S."/>
            <person name="Huang Y.-H."/>
            <person name="Pang H."/>
        </authorList>
    </citation>
    <scope>NUCLEOTIDE SEQUENCE [LARGE SCALE GENOMIC DNA]</scope>
    <source>
        <strain evidence="9">SYSU_2023b</strain>
        <tissue evidence="9">Whole body</tissue>
    </source>
</reference>
<dbReference type="InterPro" id="IPR020846">
    <property type="entry name" value="MFS_dom"/>
</dbReference>
<dbReference type="InterPro" id="IPR036259">
    <property type="entry name" value="MFS_trans_sf"/>
</dbReference>
<evidence type="ECO:0000259" key="8">
    <source>
        <dbReference type="PROSITE" id="PS50850"/>
    </source>
</evidence>
<evidence type="ECO:0000256" key="7">
    <source>
        <dbReference type="SAM" id="Phobius"/>
    </source>
</evidence>
<dbReference type="InterPro" id="IPR005828">
    <property type="entry name" value="MFS_sugar_transport-like"/>
</dbReference>
<dbReference type="Pfam" id="PF00083">
    <property type="entry name" value="Sugar_tr"/>
    <property type="match status" value="1"/>
</dbReference>
<keyword evidence="3" id="KW-0813">Transport</keyword>
<sequence>MKSDTKLDISENGKRLLTYTEGATFEEAISATKFGKFNFLLILVIIPARWSSIFETTTMSYVFPAAQCDLSLNLDNKGLLNAITYAGMISSAFIWGYLFDSLGRKKLMYIGFFMDAVFVFMSSLSQSFTQLLISKFLGGFIINGPFAALTSYISEFHSAKYRARVQMVLGTINSLGAVSLPILAGFILPADRHFTIFNYFEMHSWNVFLLVATLPPLCGGIVFLLMPESPKFLMTSGRNDEALKVLSRVYRLNTGKPESTYPIKSLVLERKQVDVEANSVDNSSKRALLEGLNQLKPLFIPPLLQSILLVCGLQLLIMMSINTLRLWLPQLFQAINDYEHLHNGTTASLCTMLEVIQPARKNESVVPQECVVNTDNFKVYVNTMIVAVVTVCGYFVAGSLINTLGKKRLLFILSTVGGSCGFGLYFSKSSVVTLMLAALYNGLGSICINIIISVVIDLFPTTLRTLTVSITMMIGRLGAMVGNLVFPYLLQQGCAPPFFTIGAGLMSCAFIGILLPNTDMVALQ</sequence>
<feature type="transmembrane region" description="Helical" evidence="7">
    <location>
        <begin position="207"/>
        <end position="226"/>
    </location>
</feature>
<feature type="transmembrane region" description="Helical" evidence="7">
    <location>
        <begin position="298"/>
        <end position="321"/>
    </location>
</feature>
<feature type="transmembrane region" description="Helical" evidence="7">
    <location>
        <begin position="165"/>
        <end position="187"/>
    </location>
</feature>
<evidence type="ECO:0000256" key="5">
    <source>
        <dbReference type="ARBA" id="ARBA00022989"/>
    </source>
</evidence>
<dbReference type="Proteomes" id="UP001431783">
    <property type="component" value="Unassembled WGS sequence"/>
</dbReference>
<evidence type="ECO:0000256" key="3">
    <source>
        <dbReference type="ARBA" id="ARBA00022448"/>
    </source>
</evidence>
<evidence type="ECO:0000313" key="9">
    <source>
        <dbReference type="EMBL" id="KAK9884934.1"/>
    </source>
</evidence>
<keyword evidence="4 7" id="KW-0812">Transmembrane</keyword>
<protein>
    <recommendedName>
        <fullName evidence="8">Major facilitator superfamily (MFS) profile domain-containing protein</fullName>
    </recommendedName>
</protein>
<keyword evidence="5 7" id="KW-1133">Transmembrane helix</keyword>
<dbReference type="SUPFAM" id="SSF103473">
    <property type="entry name" value="MFS general substrate transporter"/>
    <property type="match status" value="1"/>
</dbReference>
<dbReference type="Gene3D" id="1.20.1250.20">
    <property type="entry name" value="MFS general substrate transporter like domains"/>
    <property type="match status" value="1"/>
</dbReference>
<dbReference type="Pfam" id="PF07690">
    <property type="entry name" value="MFS_1"/>
    <property type="match status" value="1"/>
</dbReference>
<dbReference type="GO" id="GO:0022857">
    <property type="term" value="F:transmembrane transporter activity"/>
    <property type="evidence" value="ECO:0007669"/>
    <property type="project" value="InterPro"/>
</dbReference>
<dbReference type="GO" id="GO:0016020">
    <property type="term" value="C:membrane"/>
    <property type="evidence" value="ECO:0007669"/>
    <property type="project" value="UniProtKB-SubCell"/>
</dbReference>
<accession>A0AAW1UVM2</accession>
<comment type="similarity">
    <text evidence="2">Belongs to the major facilitator superfamily.</text>
</comment>
<feature type="transmembrane region" description="Helical" evidence="7">
    <location>
        <begin position="466"/>
        <end position="489"/>
    </location>
</feature>
<feature type="transmembrane region" description="Helical" evidence="7">
    <location>
        <begin position="82"/>
        <end position="100"/>
    </location>
</feature>
<feature type="transmembrane region" description="Helical" evidence="7">
    <location>
        <begin position="379"/>
        <end position="397"/>
    </location>
</feature>
<dbReference type="PANTHER" id="PTHR23511:SF36">
    <property type="entry name" value="EG:BACR7A4.13 PROTEIN-RELATED"/>
    <property type="match status" value="1"/>
</dbReference>
<feature type="transmembrane region" description="Helical" evidence="7">
    <location>
        <begin position="107"/>
        <end position="125"/>
    </location>
</feature>
<feature type="transmembrane region" description="Helical" evidence="7">
    <location>
        <begin position="495"/>
        <end position="515"/>
    </location>
</feature>
<evidence type="ECO:0000256" key="1">
    <source>
        <dbReference type="ARBA" id="ARBA00004141"/>
    </source>
</evidence>
<dbReference type="PROSITE" id="PS50850">
    <property type="entry name" value="MFS"/>
    <property type="match status" value="1"/>
</dbReference>
<name>A0AAW1UVM2_9CUCU</name>
<feature type="domain" description="Major facilitator superfamily (MFS) profile" evidence="8">
    <location>
        <begin position="41"/>
        <end position="520"/>
    </location>
</feature>
<feature type="transmembrane region" description="Helical" evidence="7">
    <location>
        <begin position="131"/>
        <end position="153"/>
    </location>
</feature>
<dbReference type="FunFam" id="1.20.1250.20:FF:000232">
    <property type="entry name" value="Organic cation/carnitine transporter 7"/>
    <property type="match status" value="1"/>
</dbReference>
<evidence type="ECO:0000313" key="10">
    <source>
        <dbReference type="Proteomes" id="UP001431783"/>
    </source>
</evidence>
<comment type="subcellular location">
    <subcellularLocation>
        <location evidence="1">Membrane</location>
        <topology evidence="1">Multi-pass membrane protein</topology>
    </subcellularLocation>
</comment>
<dbReference type="PANTHER" id="PTHR23511">
    <property type="entry name" value="SYNAPTIC VESICLE GLYCOPROTEIN 2"/>
    <property type="match status" value="1"/>
</dbReference>
<gene>
    <name evidence="9" type="ORF">WA026_009171</name>
</gene>
<keyword evidence="6 7" id="KW-0472">Membrane</keyword>
<comment type="caution">
    <text evidence="9">The sequence shown here is derived from an EMBL/GenBank/DDBJ whole genome shotgun (WGS) entry which is preliminary data.</text>
</comment>
<evidence type="ECO:0000256" key="6">
    <source>
        <dbReference type="ARBA" id="ARBA00023136"/>
    </source>
</evidence>
<proteinExistence type="inferred from homology"/>
<organism evidence="9 10">
    <name type="scientific">Henosepilachna vigintioctopunctata</name>
    <dbReference type="NCBI Taxonomy" id="420089"/>
    <lineage>
        <taxon>Eukaryota</taxon>
        <taxon>Metazoa</taxon>
        <taxon>Ecdysozoa</taxon>
        <taxon>Arthropoda</taxon>
        <taxon>Hexapoda</taxon>
        <taxon>Insecta</taxon>
        <taxon>Pterygota</taxon>
        <taxon>Neoptera</taxon>
        <taxon>Endopterygota</taxon>
        <taxon>Coleoptera</taxon>
        <taxon>Polyphaga</taxon>
        <taxon>Cucujiformia</taxon>
        <taxon>Coccinelloidea</taxon>
        <taxon>Coccinellidae</taxon>
        <taxon>Epilachninae</taxon>
        <taxon>Epilachnini</taxon>
        <taxon>Henosepilachna</taxon>
    </lineage>
</organism>
<feature type="transmembrane region" description="Helical" evidence="7">
    <location>
        <begin position="438"/>
        <end position="459"/>
    </location>
</feature>
<evidence type="ECO:0000256" key="2">
    <source>
        <dbReference type="ARBA" id="ARBA00008335"/>
    </source>
</evidence>
<dbReference type="AlphaFoldDB" id="A0AAW1UVM2"/>
<keyword evidence="10" id="KW-1185">Reference proteome</keyword>
<dbReference type="InterPro" id="IPR011701">
    <property type="entry name" value="MFS"/>
</dbReference>